<dbReference type="SUPFAM" id="SSF81653">
    <property type="entry name" value="Calcium ATPase, transduction domain A"/>
    <property type="match status" value="1"/>
</dbReference>
<keyword evidence="14" id="KW-0378">Hydrolase</keyword>
<dbReference type="SFLD" id="SFLDF00027">
    <property type="entry name" value="p-type_atpase"/>
    <property type="match status" value="1"/>
</dbReference>
<dbReference type="Proteomes" id="UP000572680">
    <property type="component" value="Unassembled WGS sequence"/>
</dbReference>
<evidence type="ECO:0000313" key="14">
    <source>
        <dbReference type="EMBL" id="MBA8955931.1"/>
    </source>
</evidence>
<evidence type="ECO:0000256" key="9">
    <source>
        <dbReference type="ARBA" id="ARBA00023136"/>
    </source>
</evidence>
<keyword evidence="5" id="KW-0067">ATP-binding</keyword>
<name>A0A7W3QQS5_ACTNM</name>
<evidence type="ECO:0000256" key="11">
    <source>
        <dbReference type="SAM" id="MobiDB-lite"/>
    </source>
</evidence>
<dbReference type="GO" id="GO:0005388">
    <property type="term" value="F:P-type calcium transporter activity"/>
    <property type="evidence" value="ECO:0007669"/>
    <property type="project" value="TreeGrafter"/>
</dbReference>
<evidence type="ECO:0000256" key="3">
    <source>
        <dbReference type="ARBA" id="ARBA00022723"/>
    </source>
</evidence>
<accession>A0A7W3QQS5</accession>
<dbReference type="Gene3D" id="2.70.150.10">
    <property type="entry name" value="Calcium-transporting ATPase, cytoplasmic transduction domain A"/>
    <property type="match status" value="1"/>
</dbReference>
<feature type="region of interest" description="Disordered" evidence="11">
    <location>
        <begin position="422"/>
        <end position="447"/>
    </location>
</feature>
<dbReference type="RefSeq" id="WP_220510259.1">
    <property type="nucleotide sequence ID" value="NZ_JACJIA010000013.1"/>
</dbReference>
<dbReference type="GO" id="GO:0005886">
    <property type="term" value="C:plasma membrane"/>
    <property type="evidence" value="ECO:0007669"/>
    <property type="project" value="UniProtKB-SubCell"/>
</dbReference>
<dbReference type="InterPro" id="IPR006068">
    <property type="entry name" value="ATPase_P-typ_cation-transptr_C"/>
</dbReference>
<evidence type="ECO:0000256" key="1">
    <source>
        <dbReference type="ARBA" id="ARBA00004651"/>
    </source>
</evidence>
<organism evidence="14 15">
    <name type="scientific">Actinomadura namibiensis</name>
    <dbReference type="NCBI Taxonomy" id="182080"/>
    <lineage>
        <taxon>Bacteria</taxon>
        <taxon>Bacillati</taxon>
        <taxon>Actinomycetota</taxon>
        <taxon>Actinomycetes</taxon>
        <taxon>Streptosporangiales</taxon>
        <taxon>Thermomonosporaceae</taxon>
        <taxon>Actinomadura</taxon>
    </lineage>
</organism>
<dbReference type="PANTHER" id="PTHR24093">
    <property type="entry name" value="CATION TRANSPORTING ATPASE"/>
    <property type="match status" value="1"/>
</dbReference>
<keyword evidence="3" id="KW-0479">Metal-binding</keyword>
<feature type="region of interest" description="Disordered" evidence="11">
    <location>
        <begin position="660"/>
        <end position="679"/>
    </location>
</feature>
<dbReference type="Gene3D" id="1.20.1110.10">
    <property type="entry name" value="Calcium-transporting ATPase, transmembrane domain"/>
    <property type="match status" value="2"/>
</dbReference>
<dbReference type="Gene3D" id="3.40.1110.10">
    <property type="entry name" value="Calcium-transporting ATPase, cytoplasmic domain N"/>
    <property type="match status" value="1"/>
</dbReference>
<comment type="caution">
    <text evidence="14">The sequence shown here is derived from an EMBL/GenBank/DDBJ whole genome shotgun (WGS) entry which is preliminary data.</text>
</comment>
<dbReference type="Pfam" id="PF00702">
    <property type="entry name" value="Hydrolase"/>
    <property type="match status" value="1"/>
</dbReference>
<dbReference type="SFLD" id="SFLDS00003">
    <property type="entry name" value="Haloacid_Dehalogenase"/>
    <property type="match status" value="1"/>
</dbReference>
<dbReference type="InterPro" id="IPR023214">
    <property type="entry name" value="HAD_sf"/>
</dbReference>
<evidence type="ECO:0000313" key="15">
    <source>
        <dbReference type="Proteomes" id="UP000572680"/>
    </source>
</evidence>
<keyword evidence="9" id="KW-0472">Membrane</keyword>
<keyword evidence="8" id="KW-1133">Transmembrane helix</keyword>
<dbReference type="SUPFAM" id="SSF81660">
    <property type="entry name" value="Metal cation-transporting ATPase, ATP-binding domain N"/>
    <property type="match status" value="1"/>
</dbReference>
<dbReference type="Pfam" id="PF00689">
    <property type="entry name" value="Cation_ATPase_C"/>
    <property type="match status" value="1"/>
</dbReference>
<dbReference type="NCBIfam" id="TIGR01494">
    <property type="entry name" value="ATPase_P-type"/>
    <property type="match status" value="2"/>
</dbReference>
<evidence type="ECO:0000256" key="5">
    <source>
        <dbReference type="ARBA" id="ARBA00022840"/>
    </source>
</evidence>
<evidence type="ECO:0000256" key="7">
    <source>
        <dbReference type="ARBA" id="ARBA00022967"/>
    </source>
</evidence>
<dbReference type="InterPro" id="IPR036412">
    <property type="entry name" value="HAD-like_sf"/>
</dbReference>
<dbReference type="PROSITE" id="PS00154">
    <property type="entry name" value="ATPASE_E1_E2"/>
    <property type="match status" value="1"/>
</dbReference>
<dbReference type="PRINTS" id="PR00119">
    <property type="entry name" value="CATATPASE"/>
</dbReference>
<keyword evidence="6" id="KW-0460">Magnesium</keyword>
<evidence type="ECO:0000256" key="2">
    <source>
        <dbReference type="ARBA" id="ARBA00022692"/>
    </source>
</evidence>
<dbReference type="Gene3D" id="3.40.50.1000">
    <property type="entry name" value="HAD superfamily/HAD-like"/>
    <property type="match status" value="2"/>
</dbReference>
<dbReference type="InterPro" id="IPR023298">
    <property type="entry name" value="ATPase_P-typ_TM_dom_sf"/>
</dbReference>
<keyword evidence="15" id="KW-1185">Reference proteome</keyword>
<dbReference type="GO" id="GO:0005524">
    <property type="term" value="F:ATP binding"/>
    <property type="evidence" value="ECO:0007669"/>
    <property type="project" value="UniProtKB-KW"/>
</dbReference>
<dbReference type="SUPFAM" id="SSF81665">
    <property type="entry name" value="Calcium ATPase, transmembrane domain M"/>
    <property type="match status" value="1"/>
</dbReference>
<gene>
    <name evidence="14" type="ORF">HNR61_007613</name>
</gene>
<dbReference type="PANTHER" id="PTHR24093:SF513">
    <property type="entry name" value="CATION-TRANSPORTING ATPASE I-RELATED"/>
    <property type="match status" value="1"/>
</dbReference>
<evidence type="ECO:0000256" key="6">
    <source>
        <dbReference type="ARBA" id="ARBA00022842"/>
    </source>
</evidence>
<comment type="catalytic activity">
    <reaction evidence="10">
        <text>ATP + H2O = ADP + phosphate + H(+)</text>
        <dbReference type="Rhea" id="RHEA:13065"/>
        <dbReference type="ChEBI" id="CHEBI:15377"/>
        <dbReference type="ChEBI" id="CHEBI:15378"/>
        <dbReference type="ChEBI" id="CHEBI:30616"/>
        <dbReference type="ChEBI" id="CHEBI:43474"/>
        <dbReference type="ChEBI" id="CHEBI:456216"/>
    </reaction>
</comment>
<dbReference type="PRINTS" id="PR00120">
    <property type="entry name" value="HATPASE"/>
</dbReference>
<dbReference type="InterPro" id="IPR059000">
    <property type="entry name" value="ATPase_P-type_domA"/>
</dbReference>
<evidence type="ECO:0000259" key="12">
    <source>
        <dbReference type="Pfam" id="PF00122"/>
    </source>
</evidence>
<feature type="domain" description="P-type ATPase A" evidence="12">
    <location>
        <begin position="775"/>
        <end position="871"/>
    </location>
</feature>
<keyword evidence="7" id="KW-1278">Translocase</keyword>
<dbReference type="SUPFAM" id="SSF56784">
    <property type="entry name" value="HAD-like"/>
    <property type="match status" value="1"/>
</dbReference>
<dbReference type="InterPro" id="IPR018303">
    <property type="entry name" value="ATPase_P-typ_P_site"/>
</dbReference>
<evidence type="ECO:0000259" key="13">
    <source>
        <dbReference type="Pfam" id="PF00689"/>
    </source>
</evidence>
<dbReference type="Pfam" id="PF00122">
    <property type="entry name" value="E1-E2_ATPase"/>
    <property type="match status" value="1"/>
</dbReference>
<feature type="domain" description="Cation-transporting P-type ATPase C-terminal" evidence="13">
    <location>
        <begin position="1333"/>
        <end position="1485"/>
    </location>
</feature>
<sequence>MGILRSAVRLAAGTAGTVAGTVVDAPRRAVQALPDALPRVPVPRVPIPHVPIPHVPIPHVPTPPRPQMADLEGLIGPRTKRRIWSRSGRAYIELRGVQADHTPAAADLRTAASAAVRRMKGVRWAEVNAVTGELLCVFDEGKISLDALVEAVTSVEDEHGVPDEAFPMHTHPADQNPITAETIALASDCAAFAMAATGRWVRWPKLPPAARLALVWVDNQPRLRRELELRLGPHGADLMLAVGNAVLHGLTQEPAALAVDAVHRGVLLTELTARRAAWCRWEEELCAPGLPAEAPQRADRPRPLPDGPVERCGDRTALAAMLGAGGLLAANRDPGAAADLMLTMVPKAARLGRAGFAAILDREMARIGVVPLDGSAYRRLDRIDTVVVDSRALCGEALEILSADDAATWRVAARLLRRDPEMEGVPDRDGRKLERLDDRPPEHPEGTRLRVWNDDGTALGEVVVGRRLEPLAEAVLSAARDGDTQVLLTRNASTADLRAQVDDVLDAEVPLADHVRDLQRDGRGVALVTVEDEDAALAADVGIGILGGRSVSWGADLVCTGGLAQVWRLLTAIPVAHEASERAVRLSAGGTSLGALLVLTQRRSQSPLKLAPVQGAALSALVGGVVTARRLASRPLPAPMPRVPWHALDPESAVEQAMRLRPGDEEERPRRHRVRSARPVRAATDLARAVGHELQDPLTPILVLGAAASAVVGSGVDAALVGGVMAGNAVISGVQHARAERALRGLLLGQRPPARRVDAAPDDLPPIQNGNGWERCQTLPAERLRPGDIIAVGPSDVVPADARLLAAEGLEVDEASLTGESLPVGKSLEAVPGADLADRSCMVFEDTTVLTGRGYAVVVATGPATQAGRAAVLAGRGAAPTGVQAQLNEVTRIALPLTGASGALVSLLGLVRGVSMRQAISSGVAVAVAAVPEGLPLVATVAQLAAARRLSKRGVLVRSSRTLGTMGRVDTLCFDKTGTLTEGRLKLSRVSGPGREVELDSAPGRRVLTAAVRACPQGPIETVKHATDRAVIEAAERHLDGDPGWELLHETPFEPSRGFAAATGRDGDAPYVAVKGAPEAILPRCHRVAEGKGTKPLTDERRAKAREAERGLAGRGLRVLAVAEARPGDLDDVEKLGETVELVLLGFVGIADPLRPGAAEAITTLADAGIRVAMITGDHPETARAIAAELGIATSGDDVMTGAELDRLSERERIERIPRTSVFARVTPEHKVGIVKALRRSGRVVAMTGDGANDAAAIRLADVGIGLTSGDSRAAPSAADLILPGGDLPGIVAALLEGRTLWESVRNAVSILVGGNAGEIAFTVYGTALGGKAPLSTRQLLLVNTLTDMLPALAVALAPPGADDERPPGRGTLGDPLRDAIALRGVVTALGAIMAWQAGRFTALPVARGARAGTMGLAALVLTQLLQTLQTGWRSPWVVATCAASLVVLAAVIETPGVSTFFGCVPLGPVAWAQVVAASGTATALGVLAPRVPVPEPVSKMIDKAWARAADLTGRGA</sequence>
<keyword evidence="4" id="KW-0547">Nucleotide-binding</keyword>
<dbReference type="EMBL" id="JACJIA010000013">
    <property type="protein sequence ID" value="MBA8955931.1"/>
    <property type="molecule type" value="Genomic_DNA"/>
</dbReference>
<evidence type="ECO:0000256" key="10">
    <source>
        <dbReference type="ARBA" id="ARBA00049360"/>
    </source>
</evidence>
<dbReference type="SFLD" id="SFLDG00002">
    <property type="entry name" value="C1.7:_P-type_atpase_like"/>
    <property type="match status" value="1"/>
</dbReference>
<reference evidence="14 15" key="1">
    <citation type="submission" date="2020-08" db="EMBL/GenBank/DDBJ databases">
        <title>Genomic Encyclopedia of Type Strains, Phase IV (KMG-IV): sequencing the most valuable type-strain genomes for metagenomic binning, comparative biology and taxonomic classification.</title>
        <authorList>
            <person name="Goeker M."/>
        </authorList>
    </citation>
    <scope>NUCLEOTIDE SEQUENCE [LARGE SCALE GENOMIC DNA]</scope>
    <source>
        <strain evidence="14 15">DSM 44197</strain>
    </source>
</reference>
<keyword evidence="2" id="KW-0812">Transmembrane</keyword>
<comment type="subcellular location">
    <subcellularLocation>
        <location evidence="1">Cell membrane</location>
        <topology evidence="1">Multi-pass membrane protein</topology>
    </subcellularLocation>
</comment>
<dbReference type="EC" id="3.6.3.-" evidence="14"/>
<evidence type="ECO:0000256" key="8">
    <source>
        <dbReference type="ARBA" id="ARBA00022989"/>
    </source>
</evidence>
<dbReference type="InterPro" id="IPR008250">
    <property type="entry name" value="ATPase_P-typ_transduc_dom_A_sf"/>
</dbReference>
<dbReference type="InterPro" id="IPR001757">
    <property type="entry name" value="P_typ_ATPase"/>
</dbReference>
<protein>
    <submittedName>
        <fullName evidence="14">Cation-transporting ATPase I</fullName>
        <ecNumber evidence="14">3.6.3.-</ecNumber>
    </submittedName>
</protein>
<dbReference type="InterPro" id="IPR023299">
    <property type="entry name" value="ATPase_P-typ_cyto_dom_N"/>
</dbReference>
<dbReference type="GO" id="GO:0046872">
    <property type="term" value="F:metal ion binding"/>
    <property type="evidence" value="ECO:0007669"/>
    <property type="project" value="UniProtKB-KW"/>
</dbReference>
<evidence type="ECO:0000256" key="4">
    <source>
        <dbReference type="ARBA" id="ARBA00022741"/>
    </source>
</evidence>
<dbReference type="GO" id="GO:0016887">
    <property type="term" value="F:ATP hydrolysis activity"/>
    <property type="evidence" value="ECO:0007669"/>
    <property type="project" value="InterPro"/>
</dbReference>
<proteinExistence type="predicted"/>
<dbReference type="InterPro" id="IPR044492">
    <property type="entry name" value="P_typ_ATPase_HD_dom"/>
</dbReference>